<feature type="compositionally biased region" description="Basic and acidic residues" evidence="5">
    <location>
        <begin position="647"/>
        <end position="659"/>
    </location>
</feature>
<dbReference type="CDD" id="cd05402">
    <property type="entry name" value="NT_PAP_TUTase"/>
    <property type="match status" value="1"/>
</dbReference>
<feature type="region of interest" description="Disordered" evidence="5">
    <location>
        <begin position="184"/>
        <end position="204"/>
    </location>
</feature>
<organism evidence="8 9">
    <name type="scientific">Aspergillus clavatus (strain ATCC 1007 / CBS 513.65 / DSM 816 / NCTC 3887 / NRRL 1 / QM 1276 / 107)</name>
    <dbReference type="NCBI Taxonomy" id="344612"/>
    <lineage>
        <taxon>Eukaryota</taxon>
        <taxon>Fungi</taxon>
        <taxon>Dikarya</taxon>
        <taxon>Ascomycota</taxon>
        <taxon>Pezizomycotina</taxon>
        <taxon>Eurotiomycetes</taxon>
        <taxon>Eurotiomycetidae</taxon>
        <taxon>Eurotiales</taxon>
        <taxon>Aspergillaceae</taxon>
        <taxon>Aspergillus</taxon>
        <taxon>Aspergillus subgen. Fumigati</taxon>
    </lineage>
</organism>
<dbReference type="GO" id="GO:1990817">
    <property type="term" value="F:poly(A) RNA polymerase activity"/>
    <property type="evidence" value="ECO:0007669"/>
    <property type="project" value="UniProtKB-EC"/>
</dbReference>
<dbReference type="PANTHER" id="PTHR23092">
    <property type="entry name" value="POLY(A) RNA POLYMERASE"/>
    <property type="match status" value="1"/>
</dbReference>
<dbReference type="InterPro" id="IPR002058">
    <property type="entry name" value="PAP_assoc"/>
</dbReference>
<keyword evidence="9" id="KW-1185">Reference proteome</keyword>
<evidence type="ECO:0000256" key="4">
    <source>
        <dbReference type="ARBA" id="ARBA00022842"/>
    </source>
</evidence>
<keyword evidence="4" id="KW-0460">Magnesium</keyword>
<dbReference type="Gene3D" id="1.10.1410.10">
    <property type="match status" value="1"/>
</dbReference>
<dbReference type="OMA" id="IPEHHLG"/>
<evidence type="ECO:0000256" key="5">
    <source>
        <dbReference type="SAM" id="MobiDB-lite"/>
    </source>
</evidence>
<dbReference type="AlphaFoldDB" id="A1CDA0"/>
<gene>
    <name evidence="8" type="ORF">ACLA_005830</name>
</gene>
<feature type="domain" description="PAP-associated" evidence="6">
    <location>
        <begin position="459"/>
        <end position="517"/>
    </location>
</feature>
<feature type="region of interest" description="Disordered" evidence="5">
    <location>
        <begin position="588"/>
        <end position="704"/>
    </location>
</feature>
<dbReference type="Proteomes" id="UP000006701">
    <property type="component" value="Unassembled WGS sequence"/>
</dbReference>
<keyword evidence="3" id="KW-0479">Metal-binding</keyword>
<feature type="compositionally biased region" description="Polar residues" evidence="5">
    <location>
        <begin position="668"/>
        <end position="684"/>
    </location>
</feature>
<dbReference type="GO" id="GO:0003729">
    <property type="term" value="F:mRNA binding"/>
    <property type="evidence" value="ECO:0007669"/>
    <property type="project" value="TreeGrafter"/>
</dbReference>
<dbReference type="SUPFAM" id="SSF81631">
    <property type="entry name" value="PAP/OAS1 substrate-binding domain"/>
    <property type="match status" value="1"/>
</dbReference>
<feature type="domain" description="Poly(A) RNA polymerase mitochondrial-like central palm" evidence="7">
    <location>
        <begin position="263"/>
        <end position="401"/>
    </location>
</feature>
<evidence type="ECO:0000313" key="9">
    <source>
        <dbReference type="Proteomes" id="UP000006701"/>
    </source>
</evidence>
<dbReference type="GeneID" id="4705532"/>
<dbReference type="STRING" id="344612.A1CDA0"/>
<feature type="compositionally biased region" description="Basic and acidic residues" evidence="5">
    <location>
        <begin position="685"/>
        <end position="694"/>
    </location>
</feature>
<dbReference type="VEuPathDB" id="FungiDB:ACLA_005830"/>
<dbReference type="RefSeq" id="XP_001273253.1">
    <property type="nucleotide sequence ID" value="XM_001273252.1"/>
</dbReference>
<dbReference type="eggNOG" id="KOG1906">
    <property type="taxonomic scope" value="Eukaryota"/>
</dbReference>
<feature type="compositionally biased region" description="Acidic residues" evidence="5">
    <location>
        <begin position="72"/>
        <end position="88"/>
    </location>
</feature>
<dbReference type="GO" id="GO:0043634">
    <property type="term" value="P:polyadenylation-dependent ncRNA catabolic process"/>
    <property type="evidence" value="ECO:0007669"/>
    <property type="project" value="TreeGrafter"/>
</dbReference>
<feature type="region of interest" description="Disordered" evidence="5">
    <location>
        <begin position="1"/>
        <end position="131"/>
    </location>
</feature>
<name>A1CDA0_ASPCL</name>
<evidence type="ECO:0000256" key="1">
    <source>
        <dbReference type="ARBA" id="ARBA00008593"/>
    </source>
</evidence>
<dbReference type="EC" id="2.7.7.19" evidence="2"/>
<dbReference type="FunFam" id="3.30.460.10:FF:000031">
    <property type="entry name" value="Topoisomerase family protein Trf4"/>
    <property type="match status" value="1"/>
</dbReference>
<dbReference type="GO" id="GO:0031123">
    <property type="term" value="P:RNA 3'-end processing"/>
    <property type="evidence" value="ECO:0007669"/>
    <property type="project" value="TreeGrafter"/>
</dbReference>
<dbReference type="Pfam" id="PF03828">
    <property type="entry name" value="PAP_assoc"/>
    <property type="match status" value="1"/>
</dbReference>
<feature type="compositionally biased region" description="Basic and acidic residues" evidence="5">
    <location>
        <begin position="8"/>
        <end position="25"/>
    </location>
</feature>
<sequence length="704" mass="78984">MPPAFEFRGNDRRSHYNNKPRHEFTFRYARPSTAERPLLTHKRESTPEPILGAKLGDEQPGLRFAPVSSLSDSEEAEMDMSEEEEDDDGASHPRKKRALETDTASAPVPAPVPAAPKWSNPDPYTVLPPTDENAPKRVDVVKLIRKARIAENAKQAAAADAVTTNEDFISFNGLVDEEEAKMKVPDNAPYGPKRNFQGQDSALGNRKRTYDDEIKGYSKKSGRPMNRFHDDGSIIDEWRRHPQDDGRPWMSLMEPSLHLGSRLHNEILSFYHWVKPVQYEQIVRADLITRLQVAFQSRYHGVQLRSFGSFASGLYLPTADIDLVLLSTNFMRNGIKTFGERKGQIYAFAAFLKNLDIAVPNSIETIAHARVPILKFVDKLTGLRVDLSFDNDSGLIANNTFQSWKSEYPAMPVILSVVKQFLLLRGLNEVPTGGLGGFSITCLVTSLLQHLPHGHTASNLGCILMDFFEFYGNSFDFENVGIRLNPPGYFNKVRFSIAKLENNDTRLSIEDPNNPDNDVSGGTREIALIFRAFSRAFQRLKERMVSSAVSGDSKASILEAIIGANYDEYAEQRSQLRKVFDTHPRFAQYRRVPTPPPPPPREPPPSMEPAPLPPSLPAKPGSRKSAAAPPPQDPKDKLTKMQRKQQASRERADCLKLLRPDIPGIPDTISNEQALSLGGYQNQSEMDRDLASRKREMKKSAKKR</sequence>
<evidence type="ECO:0000259" key="7">
    <source>
        <dbReference type="Pfam" id="PF22600"/>
    </source>
</evidence>
<dbReference type="Pfam" id="PF22600">
    <property type="entry name" value="MTPAP-like_central"/>
    <property type="match status" value="1"/>
</dbReference>
<dbReference type="GO" id="GO:0005730">
    <property type="term" value="C:nucleolus"/>
    <property type="evidence" value="ECO:0007669"/>
    <property type="project" value="TreeGrafter"/>
</dbReference>
<dbReference type="HOGENOM" id="CLU_013572_2_1_1"/>
<evidence type="ECO:0000256" key="3">
    <source>
        <dbReference type="ARBA" id="ARBA00022723"/>
    </source>
</evidence>
<comment type="similarity">
    <text evidence="1">Belongs to the DNA polymerase type-B-like family.</text>
</comment>
<dbReference type="KEGG" id="act:ACLA_005830"/>
<evidence type="ECO:0000259" key="6">
    <source>
        <dbReference type="Pfam" id="PF03828"/>
    </source>
</evidence>
<dbReference type="SUPFAM" id="SSF81301">
    <property type="entry name" value="Nucleotidyltransferase"/>
    <property type="match status" value="1"/>
</dbReference>
<evidence type="ECO:0000313" key="8">
    <source>
        <dbReference type="EMBL" id="EAW11827.1"/>
    </source>
</evidence>
<dbReference type="PANTHER" id="PTHR23092:SF15">
    <property type="entry name" value="INACTIVE NON-CANONICAL POLY(A) RNA POLYMERASE PROTEIN TRF4-2-RELATED"/>
    <property type="match status" value="1"/>
</dbReference>
<feature type="compositionally biased region" description="Pro residues" evidence="5">
    <location>
        <begin position="593"/>
        <end position="617"/>
    </location>
</feature>
<dbReference type="InterPro" id="IPR054708">
    <property type="entry name" value="MTPAP-like_central"/>
</dbReference>
<dbReference type="InterPro" id="IPR045862">
    <property type="entry name" value="Trf4-like"/>
</dbReference>
<dbReference type="Gene3D" id="3.30.460.10">
    <property type="entry name" value="Beta Polymerase, domain 2"/>
    <property type="match status" value="1"/>
</dbReference>
<dbReference type="EMBL" id="DS027051">
    <property type="protein sequence ID" value="EAW11827.1"/>
    <property type="molecule type" value="Genomic_DNA"/>
</dbReference>
<dbReference type="OrthoDB" id="273917at2759"/>
<proteinExistence type="inferred from homology"/>
<protein>
    <recommendedName>
        <fullName evidence="2">polynucleotide adenylyltransferase</fullName>
        <ecNumber evidence="2">2.7.7.19</ecNumber>
    </recommendedName>
</protein>
<dbReference type="GO" id="GO:0046872">
    <property type="term" value="F:metal ion binding"/>
    <property type="evidence" value="ECO:0007669"/>
    <property type="project" value="UniProtKB-KW"/>
</dbReference>
<dbReference type="InterPro" id="IPR043519">
    <property type="entry name" value="NT_sf"/>
</dbReference>
<dbReference type="GO" id="GO:0010605">
    <property type="term" value="P:negative regulation of macromolecule metabolic process"/>
    <property type="evidence" value="ECO:0007669"/>
    <property type="project" value="UniProtKB-ARBA"/>
</dbReference>
<dbReference type="GO" id="GO:0031499">
    <property type="term" value="C:TRAMP complex"/>
    <property type="evidence" value="ECO:0007669"/>
    <property type="project" value="TreeGrafter"/>
</dbReference>
<accession>A1CDA0</accession>
<evidence type="ECO:0000256" key="2">
    <source>
        <dbReference type="ARBA" id="ARBA00012388"/>
    </source>
</evidence>
<reference evidence="8 9" key="1">
    <citation type="journal article" date="2008" name="PLoS Genet.">
        <title>Genomic islands in the pathogenic filamentous fungus Aspergillus fumigatus.</title>
        <authorList>
            <person name="Fedorova N.D."/>
            <person name="Khaldi N."/>
            <person name="Joardar V.S."/>
            <person name="Maiti R."/>
            <person name="Amedeo P."/>
            <person name="Anderson M.J."/>
            <person name="Crabtree J."/>
            <person name="Silva J.C."/>
            <person name="Badger J.H."/>
            <person name="Albarraq A."/>
            <person name="Angiuoli S."/>
            <person name="Bussey H."/>
            <person name="Bowyer P."/>
            <person name="Cotty P.J."/>
            <person name="Dyer P.S."/>
            <person name="Egan A."/>
            <person name="Galens K."/>
            <person name="Fraser-Liggett C.M."/>
            <person name="Haas B.J."/>
            <person name="Inman J.M."/>
            <person name="Kent R."/>
            <person name="Lemieux S."/>
            <person name="Malavazi I."/>
            <person name="Orvis J."/>
            <person name="Roemer T."/>
            <person name="Ronning C.M."/>
            <person name="Sundaram J.P."/>
            <person name="Sutton G."/>
            <person name="Turner G."/>
            <person name="Venter J.C."/>
            <person name="White O.R."/>
            <person name="Whitty B.R."/>
            <person name="Youngman P."/>
            <person name="Wolfe K.H."/>
            <person name="Goldman G.H."/>
            <person name="Wortman J.R."/>
            <person name="Jiang B."/>
            <person name="Denning D.W."/>
            <person name="Nierman W.C."/>
        </authorList>
    </citation>
    <scope>NUCLEOTIDE SEQUENCE [LARGE SCALE GENOMIC DNA]</scope>
    <source>
        <strain evidence="9">ATCC 1007 / CBS 513.65 / DSM 816 / NCTC 3887 / NRRL 1</strain>
    </source>
</reference>
<feature type="compositionally biased region" description="Basic residues" evidence="5">
    <location>
        <begin position="695"/>
        <end position="704"/>
    </location>
</feature>